<dbReference type="EMBL" id="KV016309">
    <property type="protein sequence ID" value="KZV19729.1"/>
    <property type="molecule type" value="Genomic_DNA"/>
</dbReference>
<dbReference type="AlphaFoldDB" id="A0A2Z7AKG9"/>
<name>A0A2Z7AKG9_9LAMI</name>
<evidence type="ECO:0000313" key="2">
    <source>
        <dbReference type="Proteomes" id="UP000250235"/>
    </source>
</evidence>
<sequence>MFCKVLTGSCPLFQTSTIATGYNSSLQLLFLRLNMQGTVGCDWVHCSSRLVEQLATGILRLVNFFLYDVALSLASGSSIDWFYCSFLLIADVTADVIIA</sequence>
<proteinExistence type="predicted"/>
<organism evidence="1 2">
    <name type="scientific">Dorcoceras hygrometricum</name>
    <dbReference type="NCBI Taxonomy" id="472368"/>
    <lineage>
        <taxon>Eukaryota</taxon>
        <taxon>Viridiplantae</taxon>
        <taxon>Streptophyta</taxon>
        <taxon>Embryophyta</taxon>
        <taxon>Tracheophyta</taxon>
        <taxon>Spermatophyta</taxon>
        <taxon>Magnoliopsida</taxon>
        <taxon>eudicotyledons</taxon>
        <taxon>Gunneridae</taxon>
        <taxon>Pentapetalae</taxon>
        <taxon>asterids</taxon>
        <taxon>lamiids</taxon>
        <taxon>Lamiales</taxon>
        <taxon>Gesneriaceae</taxon>
        <taxon>Didymocarpoideae</taxon>
        <taxon>Trichosporeae</taxon>
        <taxon>Loxocarpinae</taxon>
        <taxon>Dorcoceras</taxon>
    </lineage>
</organism>
<accession>A0A2Z7AKG9</accession>
<reference evidence="1 2" key="1">
    <citation type="journal article" date="2015" name="Proc. Natl. Acad. Sci. U.S.A.">
        <title>The resurrection genome of Boea hygrometrica: A blueprint for survival of dehydration.</title>
        <authorList>
            <person name="Xiao L."/>
            <person name="Yang G."/>
            <person name="Zhang L."/>
            <person name="Yang X."/>
            <person name="Zhao S."/>
            <person name="Ji Z."/>
            <person name="Zhou Q."/>
            <person name="Hu M."/>
            <person name="Wang Y."/>
            <person name="Chen M."/>
            <person name="Xu Y."/>
            <person name="Jin H."/>
            <person name="Xiao X."/>
            <person name="Hu G."/>
            <person name="Bao F."/>
            <person name="Hu Y."/>
            <person name="Wan P."/>
            <person name="Li L."/>
            <person name="Deng X."/>
            <person name="Kuang T."/>
            <person name="Xiang C."/>
            <person name="Zhu J.K."/>
            <person name="Oliver M.J."/>
            <person name="He Y."/>
        </authorList>
    </citation>
    <scope>NUCLEOTIDE SEQUENCE [LARGE SCALE GENOMIC DNA]</scope>
    <source>
        <strain evidence="2">cv. XS01</strain>
    </source>
</reference>
<gene>
    <name evidence="1" type="ORF">F511_35375</name>
</gene>
<dbReference type="Proteomes" id="UP000250235">
    <property type="component" value="Unassembled WGS sequence"/>
</dbReference>
<protein>
    <submittedName>
        <fullName evidence="1">1-aminocyclopropane-1-carboxylate synthase 7-like</fullName>
    </submittedName>
</protein>
<evidence type="ECO:0000313" key="1">
    <source>
        <dbReference type="EMBL" id="KZV19729.1"/>
    </source>
</evidence>
<keyword evidence="2" id="KW-1185">Reference proteome</keyword>